<feature type="compositionally biased region" description="Polar residues" evidence="1">
    <location>
        <begin position="66"/>
        <end position="80"/>
    </location>
</feature>
<feature type="region of interest" description="Disordered" evidence="1">
    <location>
        <begin position="45"/>
        <end position="207"/>
    </location>
</feature>
<reference evidence="2 3" key="1">
    <citation type="submission" date="2020-04" db="EMBL/GenBank/DDBJ databases">
        <authorList>
            <person name="De Canck E."/>
        </authorList>
    </citation>
    <scope>NUCLEOTIDE SEQUENCE [LARGE SCALE GENOMIC DNA]</scope>
    <source>
        <strain evidence="2 3">LMG 29542</strain>
    </source>
</reference>
<dbReference type="EMBL" id="CADIKH010000117">
    <property type="protein sequence ID" value="CAB3774440.1"/>
    <property type="molecule type" value="Genomic_DNA"/>
</dbReference>
<gene>
    <name evidence="2" type="ORF">LMG29542_07817</name>
</gene>
<feature type="compositionally biased region" description="Basic and acidic residues" evidence="1">
    <location>
        <begin position="170"/>
        <end position="180"/>
    </location>
</feature>
<name>A0A6J5F6E3_9BURK</name>
<feature type="compositionally biased region" description="Polar residues" evidence="1">
    <location>
        <begin position="127"/>
        <end position="137"/>
    </location>
</feature>
<sequence>MPAINSATLTNRTSEQLPAEAYSSGNSLLAIQKQQVESELLQGLQSNSKDGLINSKFKEKPEARDSNTGIPLSRRQNNPMYSVLDDNEIKEAEQKGDKWTEDSVEPQKRSTDRANAKHSFDGHSWKPSRSFQNPQIQKHSKFDDAVSHRKTSNGKQVLNRHHFPTYHVSRQLEKEEREKGTTSVTSSLSSGLERPKNRRIGGIIVMG</sequence>
<keyword evidence="3" id="KW-1185">Reference proteome</keyword>
<feature type="compositionally biased region" description="Basic residues" evidence="1">
    <location>
        <begin position="148"/>
        <end position="164"/>
    </location>
</feature>
<protein>
    <submittedName>
        <fullName evidence="2">Uncharacterized protein</fullName>
    </submittedName>
</protein>
<evidence type="ECO:0000313" key="3">
    <source>
        <dbReference type="Proteomes" id="UP000494363"/>
    </source>
</evidence>
<feature type="compositionally biased region" description="Basic and acidic residues" evidence="1">
    <location>
        <begin position="56"/>
        <end position="65"/>
    </location>
</feature>
<feature type="compositionally biased region" description="Basic and acidic residues" evidence="1">
    <location>
        <begin position="87"/>
        <end position="124"/>
    </location>
</feature>
<feature type="compositionally biased region" description="Low complexity" evidence="1">
    <location>
        <begin position="181"/>
        <end position="192"/>
    </location>
</feature>
<proteinExistence type="predicted"/>
<accession>A0A6J5F6E3</accession>
<dbReference type="AlphaFoldDB" id="A0A6J5F6E3"/>
<evidence type="ECO:0000313" key="2">
    <source>
        <dbReference type="EMBL" id="CAB3774440.1"/>
    </source>
</evidence>
<organism evidence="2 3">
    <name type="scientific">Paraburkholderia humisilvae</name>
    <dbReference type="NCBI Taxonomy" id="627669"/>
    <lineage>
        <taxon>Bacteria</taxon>
        <taxon>Pseudomonadati</taxon>
        <taxon>Pseudomonadota</taxon>
        <taxon>Betaproteobacteria</taxon>
        <taxon>Burkholderiales</taxon>
        <taxon>Burkholderiaceae</taxon>
        <taxon>Paraburkholderia</taxon>
    </lineage>
</organism>
<dbReference type="Proteomes" id="UP000494363">
    <property type="component" value="Unassembled WGS sequence"/>
</dbReference>
<evidence type="ECO:0000256" key="1">
    <source>
        <dbReference type="SAM" id="MobiDB-lite"/>
    </source>
</evidence>
<dbReference type="RefSeq" id="WP_175233026.1">
    <property type="nucleotide sequence ID" value="NZ_CADIKH010000117.1"/>
</dbReference>